<dbReference type="Gramene" id="PRQ45792">
    <property type="protein sequence ID" value="PRQ45792"/>
    <property type="gene ID" value="RchiOBHm_Chr3g0495511"/>
</dbReference>
<protein>
    <submittedName>
        <fullName evidence="1">Uncharacterized protein</fullName>
    </submittedName>
</protein>
<sequence length="56" mass="6484">MSHGITLGMKYIVIIWIKYLLLLKLFPEKQFSPSPFKLNWIVLILSNSHTTGPKQV</sequence>
<evidence type="ECO:0000313" key="1">
    <source>
        <dbReference type="EMBL" id="PRQ45792.1"/>
    </source>
</evidence>
<keyword evidence="2" id="KW-1185">Reference proteome</keyword>
<reference evidence="1 2" key="1">
    <citation type="journal article" date="2018" name="Nat. Genet.">
        <title>The Rosa genome provides new insights in the design of modern roses.</title>
        <authorList>
            <person name="Bendahmane M."/>
        </authorList>
    </citation>
    <scope>NUCLEOTIDE SEQUENCE [LARGE SCALE GENOMIC DNA]</scope>
    <source>
        <strain evidence="2">cv. Old Blush</strain>
    </source>
</reference>
<dbReference type="EMBL" id="PDCK01000041">
    <property type="protein sequence ID" value="PRQ45792.1"/>
    <property type="molecule type" value="Genomic_DNA"/>
</dbReference>
<gene>
    <name evidence="1" type="ORF">RchiOBHm_Chr3g0495511</name>
</gene>
<name>A0A2P6RH90_ROSCH</name>
<comment type="caution">
    <text evidence="1">The sequence shown here is derived from an EMBL/GenBank/DDBJ whole genome shotgun (WGS) entry which is preliminary data.</text>
</comment>
<organism evidence="1 2">
    <name type="scientific">Rosa chinensis</name>
    <name type="common">China rose</name>
    <dbReference type="NCBI Taxonomy" id="74649"/>
    <lineage>
        <taxon>Eukaryota</taxon>
        <taxon>Viridiplantae</taxon>
        <taxon>Streptophyta</taxon>
        <taxon>Embryophyta</taxon>
        <taxon>Tracheophyta</taxon>
        <taxon>Spermatophyta</taxon>
        <taxon>Magnoliopsida</taxon>
        <taxon>eudicotyledons</taxon>
        <taxon>Gunneridae</taxon>
        <taxon>Pentapetalae</taxon>
        <taxon>rosids</taxon>
        <taxon>fabids</taxon>
        <taxon>Rosales</taxon>
        <taxon>Rosaceae</taxon>
        <taxon>Rosoideae</taxon>
        <taxon>Rosoideae incertae sedis</taxon>
        <taxon>Rosa</taxon>
    </lineage>
</organism>
<evidence type="ECO:0000313" key="2">
    <source>
        <dbReference type="Proteomes" id="UP000238479"/>
    </source>
</evidence>
<dbReference type="Proteomes" id="UP000238479">
    <property type="component" value="Chromosome 3"/>
</dbReference>
<dbReference type="AlphaFoldDB" id="A0A2P6RH90"/>
<accession>A0A2P6RH90</accession>
<proteinExistence type="predicted"/>